<dbReference type="CDD" id="cd00077">
    <property type="entry name" value="HDc"/>
    <property type="match status" value="1"/>
</dbReference>
<sequence length="179" mass="20246">MNFLKEKHPETHRHSVRVAMLGEELAVAMKLSSKDKNHLVRGCFLHDIGKSFIPVHILEQQEPLLEDQMNILQLHPLIGADLAKDFPGIDQVVADIIRYHHERWDGSGYPCGLSGTRIPLLARICAVVDAYDEIQFMNGCRKRSTIELARKELRAGAGVQFDKTVVDHFLELSDLQLSL</sequence>
<dbReference type="InterPro" id="IPR052020">
    <property type="entry name" value="Cyclic_di-GMP/3'3'-cGAMP_PDE"/>
</dbReference>
<name>A0A2Z2KRM9_9BACL</name>
<dbReference type="AlphaFoldDB" id="A0A2Z2KRM9"/>
<protein>
    <recommendedName>
        <fullName evidence="1">HD-GYP domain-containing protein</fullName>
    </recommendedName>
</protein>
<dbReference type="SMART" id="SM00471">
    <property type="entry name" value="HDc"/>
    <property type="match status" value="1"/>
</dbReference>
<dbReference type="InterPro" id="IPR006675">
    <property type="entry name" value="HDIG_dom"/>
</dbReference>
<dbReference type="PANTHER" id="PTHR45228:SF4">
    <property type="entry name" value="LIPOPROTEIN"/>
    <property type="match status" value="1"/>
</dbReference>
<reference evidence="2 3" key="1">
    <citation type="submission" date="2017-06" db="EMBL/GenBank/DDBJ databases">
        <title>Complete genome sequence of Paenibacillus donghaensis KCTC 13049T isolated from East Sea sediment, South Korea.</title>
        <authorList>
            <person name="Jung B.K."/>
            <person name="Hong S.-J."/>
            <person name="Shin J.-H."/>
        </authorList>
    </citation>
    <scope>NUCLEOTIDE SEQUENCE [LARGE SCALE GENOMIC DNA]</scope>
    <source>
        <strain evidence="2 3">KCTC 13049</strain>
    </source>
</reference>
<dbReference type="PANTHER" id="PTHR45228">
    <property type="entry name" value="CYCLIC DI-GMP PHOSPHODIESTERASE TM_0186-RELATED"/>
    <property type="match status" value="1"/>
</dbReference>
<evidence type="ECO:0000259" key="1">
    <source>
        <dbReference type="PROSITE" id="PS51832"/>
    </source>
</evidence>
<dbReference type="Pfam" id="PF13487">
    <property type="entry name" value="HD_5"/>
    <property type="match status" value="1"/>
</dbReference>
<dbReference type="KEGG" id="pdh:B9T62_34945"/>
<dbReference type="Proteomes" id="UP000249890">
    <property type="component" value="Chromosome"/>
</dbReference>
<dbReference type="InterPro" id="IPR003607">
    <property type="entry name" value="HD/PDEase_dom"/>
</dbReference>
<dbReference type="InterPro" id="IPR037522">
    <property type="entry name" value="HD_GYP_dom"/>
</dbReference>
<proteinExistence type="predicted"/>
<evidence type="ECO:0000313" key="3">
    <source>
        <dbReference type="Proteomes" id="UP000249890"/>
    </source>
</evidence>
<dbReference type="OrthoDB" id="9759601at2"/>
<dbReference type="EMBL" id="CP021780">
    <property type="protein sequence ID" value="ASA26603.1"/>
    <property type="molecule type" value="Genomic_DNA"/>
</dbReference>
<evidence type="ECO:0000313" key="2">
    <source>
        <dbReference type="EMBL" id="ASA26603.1"/>
    </source>
</evidence>
<dbReference type="SUPFAM" id="SSF109604">
    <property type="entry name" value="HD-domain/PDEase-like"/>
    <property type="match status" value="1"/>
</dbReference>
<feature type="domain" description="HD-GYP" evidence="1">
    <location>
        <begin position="1"/>
        <end position="179"/>
    </location>
</feature>
<accession>A0A2Z2KRM9</accession>
<dbReference type="PROSITE" id="PS51832">
    <property type="entry name" value="HD_GYP"/>
    <property type="match status" value="1"/>
</dbReference>
<keyword evidence="3" id="KW-1185">Reference proteome</keyword>
<dbReference type="NCBIfam" id="TIGR00277">
    <property type="entry name" value="HDIG"/>
    <property type="match status" value="1"/>
</dbReference>
<organism evidence="2 3">
    <name type="scientific">Paenibacillus donghaensis</name>
    <dbReference type="NCBI Taxonomy" id="414771"/>
    <lineage>
        <taxon>Bacteria</taxon>
        <taxon>Bacillati</taxon>
        <taxon>Bacillota</taxon>
        <taxon>Bacilli</taxon>
        <taxon>Bacillales</taxon>
        <taxon>Paenibacillaceae</taxon>
        <taxon>Paenibacillus</taxon>
    </lineage>
</organism>
<dbReference type="Gene3D" id="1.10.3210.10">
    <property type="entry name" value="Hypothetical protein af1432"/>
    <property type="match status" value="1"/>
</dbReference>
<gene>
    <name evidence="2" type="ORF">B9T62_34945</name>
</gene>